<reference evidence="1" key="2">
    <citation type="submission" date="2018-03" db="EMBL/GenBank/DDBJ databases">
        <title>The Triticum urartu genome reveals the dynamic nature of wheat genome evolution.</title>
        <authorList>
            <person name="Ling H."/>
            <person name="Ma B."/>
            <person name="Shi X."/>
            <person name="Liu H."/>
            <person name="Dong L."/>
            <person name="Sun H."/>
            <person name="Cao Y."/>
            <person name="Gao Q."/>
            <person name="Zheng S."/>
            <person name="Li Y."/>
            <person name="Yu Y."/>
            <person name="Du H."/>
            <person name="Qi M."/>
            <person name="Li Y."/>
            <person name="Yu H."/>
            <person name="Cui Y."/>
            <person name="Wang N."/>
            <person name="Chen C."/>
            <person name="Wu H."/>
            <person name="Zhao Y."/>
            <person name="Zhang J."/>
            <person name="Li Y."/>
            <person name="Zhou W."/>
            <person name="Zhang B."/>
            <person name="Hu W."/>
            <person name="Eijk M."/>
            <person name="Tang J."/>
            <person name="Witsenboer H."/>
            <person name="Zhao S."/>
            <person name="Li Z."/>
            <person name="Zhang A."/>
            <person name="Wang D."/>
            <person name="Liang C."/>
        </authorList>
    </citation>
    <scope>NUCLEOTIDE SEQUENCE [LARGE SCALE GENOMIC DNA]</scope>
    <source>
        <strain evidence="1">cv. G1812</strain>
    </source>
</reference>
<evidence type="ECO:0000313" key="2">
    <source>
        <dbReference type="Proteomes" id="UP000015106"/>
    </source>
</evidence>
<protein>
    <submittedName>
        <fullName evidence="1">Uncharacterized protein</fullName>
    </submittedName>
</protein>
<reference evidence="1" key="3">
    <citation type="submission" date="2022-06" db="UniProtKB">
        <authorList>
            <consortium name="EnsemblPlants"/>
        </authorList>
    </citation>
    <scope>IDENTIFICATION</scope>
</reference>
<evidence type="ECO:0000313" key="1">
    <source>
        <dbReference type="EnsemblPlants" id="TuG1812G0300000226.01.T01"/>
    </source>
</evidence>
<keyword evidence="2" id="KW-1185">Reference proteome</keyword>
<dbReference type="AlphaFoldDB" id="A0A8R7PN49"/>
<name>A0A8R7PN49_TRIUA</name>
<accession>A0A8R7PN49</accession>
<sequence length="169" mass="19575">MHKNRSINDVNNIFEDTMVRVQLSDNFLPSRYLKTVCYPSSSGKPRVSYELDYVKDKEIKGSYTSCFFGNYKSASIIYRHQRNMLLEKVQRCGEQQVVSSWWSPSATMVCSPWHRESAWDVVEGRGGGVALRARCELNDMASRGGDKEKPWWAEHARELRCECDHCIVR</sequence>
<reference evidence="2" key="1">
    <citation type="journal article" date="2013" name="Nature">
        <title>Draft genome of the wheat A-genome progenitor Triticum urartu.</title>
        <authorList>
            <person name="Ling H.Q."/>
            <person name="Zhao S."/>
            <person name="Liu D."/>
            <person name="Wang J."/>
            <person name="Sun H."/>
            <person name="Zhang C."/>
            <person name="Fan H."/>
            <person name="Li D."/>
            <person name="Dong L."/>
            <person name="Tao Y."/>
            <person name="Gao C."/>
            <person name="Wu H."/>
            <person name="Li Y."/>
            <person name="Cui Y."/>
            <person name="Guo X."/>
            <person name="Zheng S."/>
            <person name="Wang B."/>
            <person name="Yu K."/>
            <person name="Liang Q."/>
            <person name="Yang W."/>
            <person name="Lou X."/>
            <person name="Chen J."/>
            <person name="Feng M."/>
            <person name="Jian J."/>
            <person name="Zhang X."/>
            <person name="Luo G."/>
            <person name="Jiang Y."/>
            <person name="Liu J."/>
            <person name="Wang Z."/>
            <person name="Sha Y."/>
            <person name="Zhang B."/>
            <person name="Wu H."/>
            <person name="Tang D."/>
            <person name="Shen Q."/>
            <person name="Xue P."/>
            <person name="Zou S."/>
            <person name="Wang X."/>
            <person name="Liu X."/>
            <person name="Wang F."/>
            <person name="Yang Y."/>
            <person name="An X."/>
            <person name="Dong Z."/>
            <person name="Zhang K."/>
            <person name="Zhang X."/>
            <person name="Luo M.C."/>
            <person name="Dvorak J."/>
            <person name="Tong Y."/>
            <person name="Wang J."/>
            <person name="Yang H."/>
            <person name="Li Z."/>
            <person name="Wang D."/>
            <person name="Zhang A."/>
            <person name="Wang J."/>
        </authorList>
    </citation>
    <scope>NUCLEOTIDE SEQUENCE</scope>
    <source>
        <strain evidence="2">cv. G1812</strain>
    </source>
</reference>
<dbReference type="EnsemblPlants" id="TuG1812G0300000226.01.T01">
    <property type="protein sequence ID" value="TuG1812G0300000226.01.T01"/>
    <property type="gene ID" value="TuG1812G0300000226.01"/>
</dbReference>
<organism evidence="1 2">
    <name type="scientific">Triticum urartu</name>
    <name type="common">Red wild einkorn</name>
    <name type="synonym">Crithodium urartu</name>
    <dbReference type="NCBI Taxonomy" id="4572"/>
    <lineage>
        <taxon>Eukaryota</taxon>
        <taxon>Viridiplantae</taxon>
        <taxon>Streptophyta</taxon>
        <taxon>Embryophyta</taxon>
        <taxon>Tracheophyta</taxon>
        <taxon>Spermatophyta</taxon>
        <taxon>Magnoliopsida</taxon>
        <taxon>Liliopsida</taxon>
        <taxon>Poales</taxon>
        <taxon>Poaceae</taxon>
        <taxon>BOP clade</taxon>
        <taxon>Pooideae</taxon>
        <taxon>Triticodae</taxon>
        <taxon>Triticeae</taxon>
        <taxon>Triticinae</taxon>
        <taxon>Triticum</taxon>
    </lineage>
</organism>
<dbReference type="Proteomes" id="UP000015106">
    <property type="component" value="Chromosome 3"/>
</dbReference>
<dbReference type="Gramene" id="TuG1812G0300000226.01.T01">
    <property type="protein sequence ID" value="TuG1812G0300000226.01.T01"/>
    <property type="gene ID" value="TuG1812G0300000226.01"/>
</dbReference>
<proteinExistence type="predicted"/>